<dbReference type="AlphaFoldDB" id="A0A1H0K8D4"/>
<sequence>MHYAGQSHESLKGMTDPADAGAVQEVADGWQQLGTQLNQAGILLQQAVFGSEAGWTGPAADAMRHRLSQVAEWSVKSGDNFTEASKAITRQAESAGDAKNAMPEPVPYDPKQMFSDAAPNPFKMAALTWEIPQQYDKHQAAHAEAAEVVAHRDVSMIAAAASVPPFAPPPTLEGGGGTGEDADSGMGDRRNHDRGSWTGDLGGSATTGTSGVGTGQGSSGVAGQGGPGNSTGTTASGWVPPTTNGGGPNGPYPGVPGPGQGGPNNAGNNFFPGGGGYGPGDPRGGGPRGGGGGGSGSTGGRGGGAGSGAGNGGGPGSGARAGAGAFGADAGSRGGGAGGAGGGRGGAAGMGGGGGGGRGQGGEDEEHTRASFLQEADPDALFGSDEITAPPVIGG</sequence>
<gene>
    <name evidence="2" type="ORF">SAMN05192558_103373</name>
</gene>
<organism evidence="2 3">
    <name type="scientific">Actinokineospora alba</name>
    <dbReference type="NCBI Taxonomy" id="504798"/>
    <lineage>
        <taxon>Bacteria</taxon>
        <taxon>Bacillati</taxon>
        <taxon>Actinomycetota</taxon>
        <taxon>Actinomycetes</taxon>
        <taxon>Pseudonocardiales</taxon>
        <taxon>Pseudonocardiaceae</taxon>
        <taxon>Actinokineospora</taxon>
    </lineage>
</organism>
<dbReference type="Gene3D" id="1.20.1260.20">
    <property type="entry name" value="PPE superfamily"/>
    <property type="match status" value="1"/>
</dbReference>
<reference evidence="3" key="1">
    <citation type="submission" date="2016-10" db="EMBL/GenBank/DDBJ databases">
        <authorList>
            <person name="Varghese N."/>
            <person name="Submissions S."/>
        </authorList>
    </citation>
    <scope>NUCLEOTIDE SEQUENCE [LARGE SCALE GENOMIC DNA]</scope>
    <source>
        <strain evidence="3">IBRC-M 10655</strain>
    </source>
</reference>
<keyword evidence="3" id="KW-1185">Reference proteome</keyword>
<feature type="region of interest" description="Disordered" evidence="1">
    <location>
        <begin position="162"/>
        <end position="320"/>
    </location>
</feature>
<dbReference type="EMBL" id="FNJB01000003">
    <property type="protein sequence ID" value="SDO51961.1"/>
    <property type="molecule type" value="Genomic_DNA"/>
</dbReference>
<evidence type="ECO:0000256" key="1">
    <source>
        <dbReference type="SAM" id="MobiDB-lite"/>
    </source>
</evidence>
<feature type="region of interest" description="Disordered" evidence="1">
    <location>
        <begin position="334"/>
        <end position="395"/>
    </location>
</feature>
<feature type="compositionally biased region" description="Gly residues" evidence="1">
    <location>
        <begin position="334"/>
        <end position="360"/>
    </location>
</feature>
<evidence type="ECO:0000313" key="3">
    <source>
        <dbReference type="Proteomes" id="UP000199651"/>
    </source>
</evidence>
<evidence type="ECO:0000313" key="2">
    <source>
        <dbReference type="EMBL" id="SDO51961.1"/>
    </source>
</evidence>
<feature type="compositionally biased region" description="Gly residues" evidence="1">
    <location>
        <begin position="272"/>
        <end position="320"/>
    </location>
</feature>
<feature type="compositionally biased region" description="Basic and acidic residues" evidence="1">
    <location>
        <begin position="186"/>
        <end position="195"/>
    </location>
</feature>
<feature type="compositionally biased region" description="Gly residues" evidence="1">
    <location>
        <begin position="210"/>
        <end position="229"/>
    </location>
</feature>
<accession>A0A1H0K8D4</accession>
<dbReference type="SUPFAM" id="SSF140459">
    <property type="entry name" value="PE/PPE dimer-like"/>
    <property type="match status" value="1"/>
</dbReference>
<proteinExistence type="predicted"/>
<dbReference type="STRING" id="504798.SAMN05421871_102676"/>
<dbReference type="Proteomes" id="UP000199651">
    <property type="component" value="Unassembled WGS sequence"/>
</dbReference>
<protein>
    <submittedName>
        <fullName evidence="2">PPE family protein</fullName>
    </submittedName>
</protein>
<name>A0A1H0K8D4_9PSEU</name>
<dbReference type="InterPro" id="IPR038332">
    <property type="entry name" value="PPE_sf"/>
</dbReference>